<reference evidence="1" key="1">
    <citation type="submission" date="2019-04" db="EMBL/GenBank/DDBJ databases">
        <title>Microbes associate with the intestines of laboratory mice.</title>
        <authorList>
            <person name="Navarre W."/>
            <person name="Wong E."/>
            <person name="Huang K."/>
            <person name="Tropini C."/>
            <person name="Ng K."/>
            <person name="Yu B."/>
        </authorList>
    </citation>
    <scope>NUCLEOTIDE SEQUENCE</scope>
    <source>
        <strain evidence="1">NM01_1-7b</strain>
    </source>
</reference>
<keyword evidence="1" id="KW-0378">Hydrolase</keyword>
<evidence type="ECO:0000313" key="1">
    <source>
        <dbReference type="EMBL" id="TGY97457.1"/>
    </source>
</evidence>
<evidence type="ECO:0000313" key="2">
    <source>
        <dbReference type="Proteomes" id="UP000304953"/>
    </source>
</evidence>
<proteinExistence type="predicted"/>
<name>A0AC61S0I2_9FIRM</name>
<gene>
    <name evidence="1" type="primary">cas1c</name>
    <name evidence="1" type="ORF">E5329_04765</name>
</gene>
<accession>A0AC61S0I2</accession>
<keyword evidence="1" id="KW-0540">Nuclease</keyword>
<dbReference type="EMBL" id="SRYA01000007">
    <property type="protein sequence ID" value="TGY97457.1"/>
    <property type="molecule type" value="Genomic_DNA"/>
</dbReference>
<keyword evidence="1" id="KW-0255">Endonuclease</keyword>
<comment type="caution">
    <text evidence="1">The sequence shown here is derived from an EMBL/GenBank/DDBJ whole genome shotgun (WGS) entry which is preliminary data.</text>
</comment>
<sequence length="343" mass="39403">MRKLLNTLYVMTENCYLTLNGENIVIQDDDKTLGRFPLHTLENIICFTYKGASPALMGVCAERKIGMSFFSPRGAFLARVVGKEYGNVLLRKEQYRISDDESRSIAYAKNMIVGKVFNCRWSIERTLRDHAYRVDAEKLKNVSNTLYDTLPKIDGTLTREELRGIEGKAAEQYFSVFNDMILNQKDDFAFTKRSRRPPLDHINAILSFVYTVLAGDCANALSSVGLDSYVGFMHGDRPGRTSLALDLMEELRPVLADRFILTLVNTKAIQAAHFERQKDNAVLLNDDGRKVFFNAWQKRKRETITHPYLKEKIEWGLVPYVQALLLARTIRGDMDEYPPFFWK</sequence>
<organism evidence="1 2">
    <name type="scientific">Petralouisia muris</name>
    <dbReference type="NCBI Taxonomy" id="3032872"/>
    <lineage>
        <taxon>Bacteria</taxon>
        <taxon>Bacillati</taxon>
        <taxon>Bacillota</taxon>
        <taxon>Clostridia</taxon>
        <taxon>Lachnospirales</taxon>
        <taxon>Lachnospiraceae</taxon>
        <taxon>Petralouisia</taxon>
    </lineage>
</organism>
<keyword evidence="2" id="KW-1185">Reference proteome</keyword>
<dbReference type="Proteomes" id="UP000304953">
    <property type="component" value="Unassembled WGS sequence"/>
</dbReference>
<protein>
    <submittedName>
        <fullName evidence="1">Type I-C CRISPR-associated endonuclease Cas1</fullName>
    </submittedName>
</protein>